<dbReference type="AlphaFoldDB" id="A0A0H2S2F1"/>
<dbReference type="InParanoid" id="A0A0H2S2F1"/>
<feature type="compositionally biased region" description="Polar residues" evidence="1">
    <location>
        <begin position="26"/>
        <end position="38"/>
    </location>
</feature>
<proteinExistence type="predicted"/>
<gene>
    <name evidence="2" type="ORF">SCHPADRAFT_906216</name>
</gene>
<reference evidence="2 3" key="1">
    <citation type="submission" date="2015-04" db="EMBL/GenBank/DDBJ databases">
        <title>Complete genome sequence of Schizopora paradoxa KUC8140, a cosmopolitan wood degrader in East Asia.</title>
        <authorList>
            <consortium name="DOE Joint Genome Institute"/>
            <person name="Min B."/>
            <person name="Park H."/>
            <person name="Jang Y."/>
            <person name="Kim J.-J."/>
            <person name="Kim K.H."/>
            <person name="Pangilinan J."/>
            <person name="Lipzen A."/>
            <person name="Riley R."/>
            <person name="Grigoriev I.V."/>
            <person name="Spatafora J.W."/>
            <person name="Choi I.-G."/>
        </authorList>
    </citation>
    <scope>NUCLEOTIDE SEQUENCE [LARGE SCALE GENOMIC DNA]</scope>
    <source>
        <strain evidence="2 3">KUC8140</strain>
    </source>
</reference>
<feature type="compositionally biased region" description="Gly residues" evidence="1">
    <location>
        <begin position="109"/>
        <end position="126"/>
    </location>
</feature>
<evidence type="ECO:0000313" key="2">
    <source>
        <dbReference type="EMBL" id="KLO11191.1"/>
    </source>
</evidence>
<feature type="region of interest" description="Disordered" evidence="1">
    <location>
        <begin position="1"/>
        <end position="175"/>
    </location>
</feature>
<protein>
    <submittedName>
        <fullName evidence="2">Uncharacterized protein</fullName>
    </submittedName>
</protein>
<evidence type="ECO:0000256" key="1">
    <source>
        <dbReference type="SAM" id="MobiDB-lite"/>
    </source>
</evidence>
<evidence type="ECO:0000313" key="3">
    <source>
        <dbReference type="Proteomes" id="UP000053477"/>
    </source>
</evidence>
<dbReference type="PANTHER" id="PTHR40462:SF1">
    <property type="entry name" value="EXPRESSED PROTEIN"/>
    <property type="match status" value="1"/>
</dbReference>
<accession>A0A0H2S2F1</accession>
<feature type="compositionally biased region" description="Low complexity" evidence="1">
    <location>
        <begin position="1"/>
        <end position="25"/>
    </location>
</feature>
<dbReference type="PANTHER" id="PTHR40462">
    <property type="entry name" value="CHROMOSOME 1, WHOLE GENOME SHOTGUN SEQUENCE"/>
    <property type="match status" value="1"/>
</dbReference>
<dbReference type="OrthoDB" id="3050608at2759"/>
<keyword evidence="3" id="KW-1185">Reference proteome</keyword>
<dbReference type="EMBL" id="KQ086006">
    <property type="protein sequence ID" value="KLO11191.1"/>
    <property type="molecule type" value="Genomic_DNA"/>
</dbReference>
<sequence>MSFNNTANDFTNSNSNNDFTGNANSDDTANTLGFSTSAGVGGGDADYNPTSTDRDQQPAGDFGQFGGGIGDRTQGQGNFGGADVNQPSTGDQYGSSGGYGGQVPASGQVGQGQGQGMNATGGGGGDALDKGVDFLERKVGHEQSHSTTEKISDGLRKGFQKMTGRDVPIQDKDYQ</sequence>
<organism evidence="2 3">
    <name type="scientific">Schizopora paradoxa</name>
    <dbReference type="NCBI Taxonomy" id="27342"/>
    <lineage>
        <taxon>Eukaryota</taxon>
        <taxon>Fungi</taxon>
        <taxon>Dikarya</taxon>
        <taxon>Basidiomycota</taxon>
        <taxon>Agaricomycotina</taxon>
        <taxon>Agaricomycetes</taxon>
        <taxon>Hymenochaetales</taxon>
        <taxon>Schizoporaceae</taxon>
        <taxon>Schizopora</taxon>
    </lineage>
</organism>
<dbReference type="Proteomes" id="UP000053477">
    <property type="component" value="Unassembled WGS sequence"/>
</dbReference>
<name>A0A0H2S2F1_9AGAM</name>
<feature type="compositionally biased region" description="Basic and acidic residues" evidence="1">
    <location>
        <begin position="127"/>
        <end position="156"/>
    </location>
</feature>